<dbReference type="HOGENOM" id="CLU_1489141_0_0_1"/>
<feature type="compositionally biased region" description="Basic and acidic residues" evidence="1">
    <location>
        <begin position="98"/>
        <end position="118"/>
    </location>
</feature>
<dbReference type="GeneID" id="30065091"/>
<dbReference type="OrthoDB" id="5094232at2759"/>
<keyword evidence="3" id="KW-1185">Reference proteome</keyword>
<reference evidence="2 3" key="1">
    <citation type="journal article" date="2010" name="Nature">
        <title>Comparative genomics reveals mobile pathogenicity chromosomes in Fusarium.</title>
        <authorList>
            <person name="Ma L.J."/>
            <person name="van der Does H.C."/>
            <person name="Borkovich K.A."/>
            <person name="Coleman J.J."/>
            <person name="Daboussi M.J."/>
            <person name="Di Pietro A."/>
            <person name="Dufresne M."/>
            <person name="Freitag M."/>
            <person name="Grabherr M."/>
            <person name="Henrissat B."/>
            <person name="Houterman P.M."/>
            <person name="Kang S."/>
            <person name="Shim W.B."/>
            <person name="Woloshuk C."/>
            <person name="Xie X."/>
            <person name="Xu J.R."/>
            <person name="Antoniw J."/>
            <person name="Baker S.E."/>
            <person name="Bluhm B.H."/>
            <person name="Breakspear A."/>
            <person name="Brown D.W."/>
            <person name="Butchko R.A."/>
            <person name="Chapman S."/>
            <person name="Coulson R."/>
            <person name="Coutinho P.M."/>
            <person name="Danchin E.G."/>
            <person name="Diener A."/>
            <person name="Gale L.R."/>
            <person name="Gardiner D.M."/>
            <person name="Goff S."/>
            <person name="Hammond-Kosack K.E."/>
            <person name="Hilburn K."/>
            <person name="Hua-Van A."/>
            <person name="Jonkers W."/>
            <person name="Kazan K."/>
            <person name="Kodira C.D."/>
            <person name="Koehrsen M."/>
            <person name="Kumar L."/>
            <person name="Lee Y.H."/>
            <person name="Li L."/>
            <person name="Manners J.M."/>
            <person name="Miranda-Saavedra D."/>
            <person name="Mukherjee M."/>
            <person name="Park G."/>
            <person name="Park J."/>
            <person name="Park S.Y."/>
            <person name="Proctor R.H."/>
            <person name="Regev A."/>
            <person name="Ruiz-Roldan M.C."/>
            <person name="Sain D."/>
            <person name="Sakthikumar S."/>
            <person name="Sykes S."/>
            <person name="Schwartz D.C."/>
            <person name="Turgeon B.G."/>
            <person name="Wapinski I."/>
            <person name="Yoder O."/>
            <person name="Young S."/>
            <person name="Zeng Q."/>
            <person name="Zhou S."/>
            <person name="Galagan J."/>
            <person name="Cuomo C.A."/>
            <person name="Kistler H.C."/>
            <person name="Rep M."/>
        </authorList>
    </citation>
    <scope>NUCLEOTIDE SEQUENCE [LARGE SCALE GENOMIC DNA]</scope>
    <source>
        <strain evidence="3">M3125 / FGSC 7600</strain>
    </source>
</reference>
<dbReference type="AlphaFoldDB" id="W7M7P2"/>
<organism evidence="2 3">
    <name type="scientific">Gibberella moniliformis (strain M3125 / FGSC 7600)</name>
    <name type="common">Maize ear and stalk rot fungus</name>
    <name type="synonym">Fusarium verticillioides</name>
    <dbReference type="NCBI Taxonomy" id="334819"/>
    <lineage>
        <taxon>Eukaryota</taxon>
        <taxon>Fungi</taxon>
        <taxon>Dikarya</taxon>
        <taxon>Ascomycota</taxon>
        <taxon>Pezizomycotina</taxon>
        <taxon>Sordariomycetes</taxon>
        <taxon>Hypocreomycetidae</taxon>
        <taxon>Hypocreales</taxon>
        <taxon>Nectriaceae</taxon>
        <taxon>Fusarium</taxon>
        <taxon>Fusarium fujikuroi species complex</taxon>
    </lineage>
</organism>
<sequence length="181" mass="20359">MTALTNLYAATSRVYSGVDRKSVLRRQIGAGAISFESWRLKLFAFFGPSSRRISAPGFPVRNVSLPQSSEDGPGSCLDTRPPEGRHAFEKIQSPGEGRTSEERGASQEIQSPERDKHLKTQGVQKKGNRLPRPLARLLHVEAAILLNQHTQSGEAFHHRRRLQHLMLSHTLLWTKRHIRLA</sequence>
<evidence type="ECO:0000313" key="2">
    <source>
        <dbReference type="EMBL" id="EWG47021.1"/>
    </source>
</evidence>
<dbReference type="EMBL" id="DS022250">
    <property type="protein sequence ID" value="EWG47021.1"/>
    <property type="molecule type" value="Genomic_DNA"/>
</dbReference>
<dbReference type="EMBL" id="CM000585">
    <property type="protein sequence ID" value="EWG47021.1"/>
    <property type="molecule type" value="Genomic_DNA"/>
</dbReference>
<evidence type="ECO:0000313" key="3">
    <source>
        <dbReference type="Proteomes" id="UP000009096"/>
    </source>
</evidence>
<gene>
    <name evidence="2" type="ORF">FVEG_07270</name>
</gene>
<feature type="compositionally biased region" description="Basic and acidic residues" evidence="1">
    <location>
        <begin position="80"/>
        <end position="89"/>
    </location>
</feature>
<dbReference type="VEuPathDB" id="FungiDB:FVEG_07270"/>
<evidence type="ECO:0000256" key="1">
    <source>
        <dbReference type="SAM" id="MobiDB-lite"/>
    </source>
</evidence>
<protein>
    <submittedName>
        <fullName evidence="2">Uncharacterized protein</fullName>
    </submittedName>
</protein>
<proteinExistence type="predicted"/>
<accession>W7M7P2</accession>
<feature type="region of interest" description="Disordered" evidence="1">
    <location>
        <begin position="64"/>
        <end position="127"/>
    </location>
</feature>
<dbReference type="KEGG" id="fvr:FVEG_07270"/>
<dbReference type="Proteomes" id="UP000009096">
    <property type="component" value="Chromosome 8"/>
</dbReference>
<name>W7M7P2_GIBM7</name>
<dbReference type="RefSeq" id="XP_018753212.1">
    <property type="nucleotide sequence ID" value="XM_018895862.1"/>
</dbReference>